<proteinExistence type="predicted"/>
<reference evidence="2" key="1">
    <citation type="submission" date="2020-01" db="EMBL/GenBank/DDBJ databases">
        <authorList>
            <consortium name="DOE Joint Genome Institute"/>
            <person name="Haridas S."/>
            <person name="Albert R."/>
            <person name="Binder M."/>
            <person name="Bloem J."/>
            <person name="Labutti K."/>
            <person name="Salamov A."/>
            <person name="Andreopoulos B."/>
            <person name="Baker S.E."/>
            <person name="Barry K."/>
            <person name="Bills G."/>
            <person name="Bluhm B.H."/>
            <person name="Cannon C."/>
            <person name="Castanera R."/>
            <person name="Culley D.E."/>
            <person name="Daum C."/>
            <person name="Ezra D."/>
            <person name="Gonzalez J.B."/>
            <person name="Henrissat B."/>
            <person name="Kuo A."/>
            <person name="Liang C."/>
            <person name="Lipzen A."/>
            <person name="Lutzoni F."/>
            <person name="Magnuson J."/>
            <person name="Mondo S."/>
            <person name="Nolan M."/>
            <person name="Ohm R."/>
            <person name="Pangilinan J."/>
            <person name="Park H.-J."/>
            <person name="Ramirez L."/>
            <person name="Alfaro M."/>
            <person name="Sun H."/>
            <person name="Tritt A."/>
            <person name="Yoshinaga Y."/>
            <person name="Zwiers L.-H."/>
            <person name="Turgeon B.G."/>
            <person name="Goodwin S.B."/>
            <person name="Spatafora J.W."/>
            <person name="Crous P.W."/>
            <person name="Grigoriev I.V."/>
        </authorList>
    </citation>
    <scope>NUCLEOTIDE SEQUENCE</scope>
    <source>
        <strain evidence="2">CBS 394.84</strain>
    </source>
</reference>
<keyword evidence="3" id="KW-1185">Reference proteome</keyword>
<comment type="caution">
    <text evidence="2">The sequence shown here is derived from an EMBL/GenBank/DDBJ whole genome shotgun (WGS) entry which is preliminary data.</text>
</comment>
<protein>
    <submittedName>
        <fullName evidence="2">Uncharacterized protein</fullName>
    </submittedName>
</protein>
<name>A0A9P4GQX0_9PLEO</name>
<feature type="region of interest" description="Disordered" evidence="1">
    <location>
        <begin position="70"/>
        <end position="93"/>
    </location>
</feature>
<evidence type="ECO:0000313" key="3">
    <source>
        <dbReference type="Proteomes" id="UP000800039"/>
    </source>
</evidence>
<evidence type="ECO:0000256" key="1">
    <source>
        <dbReference type="SAM" id="MobiDB-lite"/>
    </source>
</evidence>
<feature type="region of interest" description="Disordered" evidence="1">
    <location>
        <begin position="1"/>
        <end position="22"/>
    </location>
</feature>
<feature type="compositionally biased region" description="Polar residues" evidence="1">
    <location>
        <begin position="70"/>
        <end position="86"/>
    </location>
</feature>
<gene>
    <name evidence="2" type="ORF">K460DRAFT_1745</name>
</gene>
<dbReference type="Proteomes" id="UP000800039">
    <property type="component" value="Unassembled WGS sequence"/>
</dbReference>
<dbReference type="RefSeq" id="XP_040792232.1">
    <property type="nucleotide sequence ID" value="XM_040926995.1"/>
</dbReference>
<evidence type="ECO:0000313" key="2">
    <source>
        <dbReference type="EMBL" id="KAF1849669.1"/>
    </source>
</evidence>
<organism evidence="2 3">
    <name type="scientific">Cucurbitaria berberidis CBS 394.84</name>
    <dbReference type="NCBI Taxonomy" id="1168544"/>
    <lineage>
        <taxon>Eukaryota</taxon>
        <taxon>Fungi</taxon>
        <taxon>Dikarya</taxon>
        <taxon>Ascomycota</taxon>
        <taxon>Pezizomycotina</taxon>
        <taxon>Dothideomycetes</taxon>
        <taxon>Pleosporomycetidae</taxon>
        <taxon>Pleosporales</taxon>
        <taxon>Pleosporineae</taxon>
        <taxon>Cucurbitariaceae</taxon>
        <taxon>Cucurbitaria</taxon>
    </lineage>
</organism>
<dbReference type="EMBL" id="ML976614">
    <property type="protein sequence ID" value="KAF1849669.1"/>
    <property type="molecule type" value="Genomic_DNA"/>
</dbReference>
<dbReference type="GeneID" id="63844247"/>
<sequence>MRIIAQQSSSSSSAPRSCVSPTGPARFHKGACPWYAMYAMVRYATNHGHCLVLTARPHACPVLSCPVSPTRTEQEGTQPSPSMVSFTTSHPTPHHHPLGVLRRQAYSLTTNALPCHPLSRFQSILLRPDVPHLLACLPLPSLMPPMVGSSARFLHIQPCTRLLRLHPLVALRLTNPRPPANI</sequence>
<accession>A0A9P4GQX0</accession>
<dbReference type="AlphaFoldDB" id="A0A9P4GQX0"/>